<accession>W5STX0</accession>
<dbReference type="Proteomes" id="UP000019330">
    <property type="component" value="Chromosome"/>
</dbReference>
<reference evidence="1" key="1">
    <citation type="submission" date="2013-04" db="EMBL/GenBank/DDBJ databases">
        <title>Comparative Genomics of Relapsing Fever Spirochetes.</title>
        <authorList>
            <person name="Schwan T.G."/>
            <person name="Raffel S.J."/>
            <person name="Porcella S.F."/>
            <person name="Martens C.A."/>
            <person name="Bruno D.P."/>
            <person name="Ricklefs S.M."/>
            <person name="Barbian K.B."/>
        </authorList>
    </citation>
    <scope>NUCLEOTIDE SEQUENCE [LARGE SCALE GENOMIC DNA]</scope>
    <source>
        <strain evidence="1">Co53</strain>
    </source>
</reference>
<keyword evidence="2" id="KW-1185">Reference proteome</keyword>
<dbReference type="EMBL" id="CP005745">
    <property type="protein sequence ID" value="AHH10659.1"/>
    <property type="molecule type" value="Genomic_DNA"/>
</dbReference>
<dbReference type="HOGENOM" id="CLU_3363650_0_0_12"/>
<dbReference type="AlphaFoldDB" id="W5STX0"/>
<sequence length="35" mass="3997">MNLRCFNVGIDWKKSWHDAGLSRQWGCGACDGDRI</sequence>
<protein>
    <submittedName>
        <fullName evidence="1">Uncharacterized protein</fullName>
    </submittedName>
</protein>
<evidence type="ECO:0000313" key="2">
    <source>
        <dbReference type="Proteomes" id="UP000019330"/>
    </source>
</evidence>
<name>W5STX0_9SPIR</name>
<organism evidence="1 2">
    <name type="scientific">Borrelia coriaceae ATCC 43381</name>
    <dbReference type="NCBI Taxonomy" id="1408429"/>
    <lineage>
        <taxon>Bacteria</taxon>
        <taxon>Pseudomonadati</taxon>
        <taxon>Spirochaetota</taxon>
        <taxon>Spirochaetia</taxon>
        <taxon>Spirochaetales</taxon>
        <taxon>Borreliaceae</taxon>
        <taxon>Borrelia</taxon>
    </lineage>
</organism>
<evidence type="ECO:0000313" key="1">
    <source>
        <dbReference type="EMBL" id="AHH10659.1"/>
    </source>
</evidence>
<gene>
    <name evidence="1" type="ORF">BCO_0900010</name>
</gene>
<proteinExistence type="predicted"/>